<name>A0A5C5W8V5_9BACT</name>
<gene>
    <name evidence="1" type="ORF">Pla111_17260</name>
</gene>
<dbReference type="Proteomes" id="UP000318995">
    <property type="component" value="Unassembled WGS sequence"/>
</dbReference>
<evidence type="ECO:0000313" key="1">
    <source>
        <dbReference type="EMBL" id="TWT46625.1"/>
    </source>
</evidence>
<reference evidence="1 2" key="1">
    <citation type="submission" date="2019-02" db="EMBL/GenBank/DDBJ databases">
        <title>Deep-cultivation of Planctomycetes and their phenomic and genomic characterization uncovers novel biology.</title>
        <authorList>
            <person name="Wiegand S."/>
            <person name="Jogler M."/>
            <person name="Boedeker C."/>
            <person name="Pinto D."/>
            <person name="Vollmers J."/>
            <person name="Rivas-Marin E."/>
            <person name="Kohn T."/>
            <person name="Peeters S.H."/>
            <person name="Heuer A."/>
            <person name="Rast P."/>
            <person name="Oberbeckmann S."/>
            <person name="Bunk B."/>
            <person name="Jeske O."/>
            <person name="Meyerdierks A."/>
            <person name="Storesund J.E."/>
            <person name="Kallscheuer N."/>
            <person name="Luecker S."/>
            <person name="Lage O.M."/>
            <person name="Pohl T."/>
            <person name="Merkel B.J."/>
            <person name="Hornburger P."/>
            <person name="Mueller R.-W."/>
            <person name="Bruemmer F."/>
            <person name="Labrenz M."/>
            <person name="Spormann A.M."/>
            <person name="Op Den Camp H."/>
            <person name="Overmann J."/>
            <person name="Amann R."/>
            <person name="Jetten M.S.M."/>
            <person name="Mascher T."/>
            <person name="Medema M.H."/>
            <person name="Devos D.P."/>
            <person name="Kaster A.-K."/>
            <person name="Ovreas L."/>
            <person name="Rohde M."/>
            <person name="Galperin M.Y."/>
            <person name="Jogler C."/>
        </authorList>
    </citation>
    <scope>NUCLEOTIDE SEQUENCE [LARGE SCALE GENOMIC DNA]</scope>
    <source>
        <strain evidence="1 2">Pla111</strain>
    </source>
</reference>
<dbReference type="EMBL" id="SJPH01000003">
    <property type="protein sequence ID" value="TWT46625.1"/>
    <property type="molecule type" value="Genomic_DNA"/>
</dbReference>
<keyword evidence="2" id="KW-1185">Reference proteome</keyword>
<comment type="caution">
    <text evidence="1">The sequence shown here is derived from an EMBL/GenBank/DDBJ whole genome shotgun (WGS) entry which is preliminary data.</text>
</comment>
<organism evidence="1 2">
    <name type="scientific">Botrimarina hoheduenensis</name>
    <dbReference type="NCBI Taxonomy" id="2528000"/>
    <lineage>
        <taxon>Bacteria</taxon>
        <taxon>Pseudomonadati</taxon>
        <taxon>Planctomycetota</taxon>
        <taxon>Planctomycetia</taxon>
        <taxon>Pirellulales</taxon>
        <taxon>Lacipirellulaceae</taxon>
        <taxon>Botrimarina</taxon>
    </lineage>
</organism>
<accession>A0A5C5W8V5</accession>
<sequence>MPVRSATDLAVFSANSHRVHTIHTQVRNKPAGQEKVLPSPLVPSEKSPRSHALLASFPSINDHGYHGEDLRRIDYLPSPSEIAAACQTIRAGWSLCEKRRRFVGELLSDEVETAWQPPVVDTTHFRMAIARGFDPAG</sequence>
<dbReference type="AlphaFoldDB" id="A0A5C5W8V5"/>
<protein>
    <submittedName>
        <fullName evidence="1">Uncharacterized protein</fullName>
    </submittedName>
</protein>
<proteinExistence type="predicted"/>
<evidence type="ECO:0000313" key="2">
    <source>
        <dbReference type="Proteomes" id="UP000318995"/>
    </source>
</evidence>